<dbReference type="HOGENOM" id="CLU_3030271_0_0_9"/>
<keyword evidence="1" id="KW-1133">Transmembrane helix</keyword>
<organism evidence="2 3">
    <name type="scientific">Streptococcus agalactiae serotype V (strain ATCC BAA-611 / 2603 V/R)</name>
    <dbReference type="NCBI Taxonomy" id="208435"/>
    <lineage>
        <taxon>Bacteria</taxon>
        <taxon>Bacillati</taxon>
        <taxon>Bacillota</taxon>
        <taxon>Bacilli</taxon>
        <taxon>Lactobacillales</taxon>
        <taxon>Streptococcaceae</taxon>
        <taxon>Streptococcus</taxon>
    </lineage>
</organism>
<dbReference type="EMBL" id="AE009948">
    <property type="protein sequence ID" value="AAN00307.1"/>
    <property type="molecule type" value="Genomic_DNA"/>
</dbReference>
<evidence type="ECO:0000313" key="2">
    <source>
        <dbReference type="EMBL" id="AAN00307.1"/>
    </source>
</evidence>
<protein>
    <submittedName>
        <fullName evidence="2">Uncharacterized protein</fullName>
    </submittedName>
</protein>
<reference evidence="2 3" key="1">
    <citation type="journal article" date="2002" name="Proc. Natl. Acad. Sci. U.S.A.">
        <title>Complete genome sequence and comparative genomic analysis of an emerging human pathogen, serotype V Streptococcus agalactiae.</title>
        <authorList>
            <person name="Tettelin H."/>
            <person name="Masignani V."/>
            <person name="Cieslewicz M.J."/>
            <person name="Eisen J.A."/>
            <person name="Peterson S."/>
            <person name="Wessels M.R."/>
            <person name="Paulsen I.T."/>
            <person name="Nelson K.E."/>
            <person name="Margarit I."/>
            <person name="Read T.D."/>
            <person name="Madoff L.C."/>
            <person name="Wolf A.M."/>
            <person name="Beanan M.J."/>
            <person name="Brinkac L.M."/>
            <person name="Daugherty S.C."/>
            <person name="DeBoy R.T."/>
            <person name="Durkin S."/>
            <person name="Kolonay J.F."/>
            <person name="Umayam L.A."/>
            <person name="Madupu R."/>
            <person name="Lewis M.R."/>
            <person name="Radune D."/>
            <person name="Fedorova N.B."/>
            <person name="Scanlan D."/>
            <person name="Khouri H."/>
            <person name="Mulligan S."/>
            <person name="Carty H.A."/>
            <person name="Cline R.T."/>
            <person name="Gill J."/>
            <person name="Scarselli M."/>
            <person name="Mora M."/>
            <person name="Iacobini E.T."/>
            <person name="Brettoni C."/>
            <person name="Galli G."/>
            <person name="Mariani M."/>
            <person name="Vegni F."/>
            <person name="Maione D."/>
            <person name="Rinaudo D."/>
            <person name="Rappuoli R."/>
            <person name="Telford J.L."/>
            <person name="Kasper D.L."/>
            <person name="Grandi G."/>
            <person name="Fraser C.M."/>
        </authorList>
    </citation>
    <scope>NUCLEOTIDE SEQUENCE [LARGE SCALE GENOMIC DNA]</scope>
    <source>
        <strain evidence="3">ATCC BAA-611 / 2603 V/R</strain>
    </source>
</reference>
<sequence length="55" mass="6919">MWIILFKVWIILYYKAFYLIFLYFEIKLYFLILVYISKIKTPYNQVSQGAYFYII</sequence>
<evidence type="ECO:0000313" key="3">
    <source>
        <dbReference type="Proteomes" id="UP000000821"/>
    </source>
</evidence>
<dbReference type="KEGG" id="sag:SAG1437"/>
<keyword evidence="1" id="KW-0472">Membrane</keyword>
<evidence type="ECO:0000256" key="1">
    <source>
        <dbReference type="SAM" id="Phobius"/>
    </source>
</evidence>
<keyword evidence="3" id="KW-1185">Reference proteome</keyword>
<dbReference type="Proteomes" id="UP000000821">
    <property type="component" value="Chromosome"/>
</dbReference>
<keyword evidence="1" id="KW-0812">Transmembrane</keyword>
<feature type="transmembrane region" description="Helical" evidence="1">
    <location>
        <begin position="12"/>
        <end position="36"/>
    </location>
</feature>
<accession>Q8DYN8</accession>
<proteinExistence type="predicted"/>
<dbReference type="AlphaFoldDB" id="Q8DYN8"/>
<name>Q8DYN8_STRA5</name>
<gene>
    <name evidence="2" type="ordered locus">SAG1437</name>
</gene>